<dbReference type="Proteomes" id="UP000019277">
    <property type="component" value="Unassembled WGS sequence"/>
</dbReference>
<protein>
    <submittedName>
        <fullName evidence="1">Uncharacterized protein</fullName>
    </submittedName>
</protein>
<name>W7J2Q8_9PSEU</name>
<evidence type="ECO:0000313" key="1">
    <source>
        <dbReference type="EMBL" id="EWC63236.1"/>
    </source>
</evidence>
<accession>W7J2Q8</accession>
<sequence length="37" mass="3828">MVLRAPGVCLLSHEVVATDGIGGTTSQTVERYGVPTL</sequence>
<keyword evidence="2" id="KW-1185">Reference proteome</keyword>
<evidence type="ECO:0000313" key="2">
    <source>
        <dbReference type="Proteomes" id="UP000019277"/>
    </source>
</evidence>
<gene>
    <name evidence="1" type="ORF">UO65_1450</name>
</gene>
<reference evidence="1 2" key="1">
    <citation type="journal article" date="2014" name="Genome Announc.">
        <title>Draft Genome Sequence of the Antitrypanosomally Active Sponge-Associated Bacterium Actinokineospora sp. Strain EG49.</title>
        <authorList>
            <person name="Harjes J."/>
            <person name="Ryu T."/>
            <person name="Abdelmohsen U.R."/>
            <person name="Moitinho-Silva L."/>
            <person name="Horn H."/>
            <person name="Ravasi T."/>
            <person name="Hentschel U."/>
        </authorList>
    </citation>
    <scope>NUCLEOTIDE SEQUENCE [LARGE SCALE GENOMIC DNA]</scope>
    <source>
        <strain evidence="1 2">EG49</strain>
    </source>
</reference>
<comment type="caution">
    <text evidence="1">The sequence shown here is derived from an EMBL/GenBank/DDBJ whole genome shotgun (WGS) entry which is preliminary data.</text>
</comment>
<proteinExistence type="predicted"/>
<organism evidence="1 2">
    <name type="scientific">Actinokineospora spheciospongiae</name>
    <dbReference type="NCBI Taxonomy" id="909613"/>
    <lineage>
        <taxon>Bacteria</taxon>
        <taxon>Bacillati</taxon>
        <taxon>Actinomycetota</taxon>
        <taxon>Actinomycetes</taxon>
        <taxon>Pseudonocardiales</taxon>
        <taxon>Pseudonocardiaceae</taxon>
        <taxon>Actinokineospora</taxon>
    </lineage>
</organism>
<dbReference type="AlphaFoldDB" id="W7J2Q8"/>
<dbReference type="EMBL" id="AYXG01000051">
    <property type="protein sequence ID" value="EWC63236.1"/>
    <property type="molecule type" value="Genomic_DNA"/>
</dbReference>